<feature type="transmembrane region" description="Helical" evidence="4">
    <location>
        <begin position="94"/>
        <end position="114"/>
    </location>
</feature>
<dbReference type="PANTHER" id="PTHR43702:SF3">
    <property type="entry name" value="PROTEIN TSGA"/>
    <property type="match status" value="1"/>
</dbReference>
<feature type="transmembrane region" description="Helical" evidence="4">
    <location>
        <begin position="227"/>
        <end position="260"/>
    </location>
</feature>
<feature type="transmembrane region" description="Helical" evidence="4">
    <location>
        <begin position="140"/>
        <end position="160"/>
    </location>
</feature>
<keyword evidence="2" id="KW-1003">Cell membrane</keyword>
<evidence type="ECO:0000256" key="2">
    <source>
        <dbReference type="ARBA" id="ARBA00022475"/>
    </source>
</evidence>
<feature type="transmembrane region" description="Helical" evidence="4">
    <location>
        <begin position="480"/>
        <end position="501"/>
    </location>
</feature>
<feature type="transmembrane region" description="Helical" evidence="4">
    <location>
        <begin position="166"/>
        <end position="188"/>
    </location>
</feature>
<protein>
    <recommendedName>
        <fullName evidence="7">Transporter</fullName>
    </recommendedName>
</protein>
<dbReference type="GO" id="GO:0022857">
    <property type="term" value="F:transmembrane transporter activity"/>
    <property type="evidence" value="ECO:0007669"/>
    <property type="project" value="InterPro"/>
</dbReference>
<dbReference type="Gene3D" id="1.20.1250.20">
    <property type="entry name" value="MFS general substrate transporter like domains"/>
    <property type="match status" value="2"/>
</dbReference>
<keyword evidence="6" id="KW-1185">Reference proteome</keyword>
<name>A0A090CSI1_PODAN</name>
<keyword evidence="4" id="KW-0812">Transmembrane</keyword>
<evidence type="ECO:0000256" key="4">
    <source>
        <dbReference type="SAM" id="Phobius"/>
    </source>
</evidence>
<dbReference type="InterPro" id="IPR011701">
    <property type="entry name" value="MFS"/>
</dbReference>
<evidence type="ECO:0000256" key="1">
    <source>
        <dbReference type="ARBA" id="ARBA00004429"/>
    </source>
</evidence>
<evidence type="ECO:0000313" key="6">
    <source>
        <dbReference type="Proteomes" id="UP000001197"/>
    </source>
</evidence>
<evidence type="ECO:0000313" key="5">
    <source>
        <dbReference type="EMBL" id="CDP29182.1"/>
    </source>
</evidence>
<dbReference type="Proteomes" id="UP000001197">
    <property type="component" value="Chromosome 5"/>
</dbReference>
<comment type="subcellular location">
    <subcellularLocation>
        <location evidence="1">Cell inner membrane</location>
        <topology evidence="1">Multi-pass membrane protein</topology>
    </subcellularLocation>
</comment>
<dbReference type="InParanoid" id="A0A090CSI1"/>
<organism evidence="5 6">
    <name type="scientific">Podospora anserina (strain S / ATCC MYA-4624 / DSM 980 / FGSC 10383)</name>
    <name type="common">Pleurage anserina</name>
    <dbReference type="NCBI Taxonomy" id="515849"/>
    <lineage>
        <taxon>Eukaryota</taxon>
        <taxon>Fungi</taxon>
        <taxon>Dikarya</taxon>
        <taxon>Ascomycota</taxon>
        <taxon>Pezizomycotina</taxon>
        <taxon>Sordariomycetes</taxon>
        <taxon>Sordariomycetidae</taxon>
        <taxon>Sordariales</taxon>
        <taxon>Podosporaceae</taxon>
        <taxon>Podospora</taxon>
        <taxon>Podospora anserina</taxon>
    </lineage>
</organism>
<proteinExistence type="predicted"/>
<dbReference type="PANTHER" id="PTHR43702">
    <property type="entry name" value="L-FUCOSE-PROTON SYMPORTER"/>
    <property type="match status" value="1"/>
</dbReference>
<evidence type="ECO:0000256" key="3">
    <source>
        <dbReference type="SAM" id="MobiDB-lite"/>
    </source>
</evidence>
<evidence type="ECO:0008006" key="7">
    <source>
        <dbReference type="Google" id="ProtNLM"/>
    </source>
</evidence>
<keyword evidence="4" id="KW-1133">Transmembrane helix</keyword>
<dbReference type="EMBL" id="FO904940">
    <property type="protein sequence ID" value="CDP29182.1"/>
    <property type="molecule type" value="Genomic_DNA"/>
</dbReference>
<feature type="compositionally biased region" description="Low complexity" evidence="3">
    <location>
        <begin position="13"/>
        <end position="35"/>
    </location>
</feature>
<feature type="region of interest" description="Disordered" evidence="3">
    <location>
        <begin position="1"/>
        <end position="35"/>
    </location>
</feature>
<feature type="transmembrane region" description="Helical" evidence="4">
    <location>
        <begin position="513"/>
        <end position="533"/>
    </location>
</feature>
<dbReference type="SUPFAM" id="SSF103473">
    <property type="entry name" value="MFS general substrate transporter"/>
    <property type="match status" value="1"/>
</dbReference>
<feature type="transmembrane region" description="Helical" evidence="4">
    <location>
        <begin position="290"/>
        <end position="313"/>
    </location>
</feature>
<dbReference type="InterPro" id="IPR036259">
    <property type="entry name" value="MFS_trans_sf"/>
</dbReference>
<reference evidence="6" key="2">
    <citation type="journal article" date="2014" name="Genetics">
        <title>Maintaining two mating types: Structure of the mating type locus and its role in heterokaryosis in Podospora anserina.</title>
        <authorList>
            <person name="Grognet P."/>
            <person name="Bidard F."/>
            <person name="Kuchly C."/>
            <person name="Tong L.C.H."/>
            <person name="Coppin E."/>
            <person name="Benkhali J.A."/>
            <person name="Couloux A."/>
            <person name="Wincker P."/>
            <person name="Debuchy R."/>
            <person name="Silar P."/>
        </authorList>
    </citation>
    <scope>GENOME REANNOTATION</scope>
    <source>
        <strain evidence="6">S / ATCC MYA-4624 / DSM 980 / FGSC 10383</strain>
    </source>
</reference>
<feature type="transmembrane region" description="Helical" evidence="4">
    <location>
        <begin position="325"/>
        <end position="344"/>
    </location>
</feature>
<dbReference type="AlphaFoldDB" id="A0A090CSI1"/>
<dbReference type="GO" id="GO:0005886">
    <property type="term" value="C:plasma membrane"/>
    <property type="evidence" value="ECO:0007669"/>
    <property type="project" value="UniProtKB-SubCell"/>
</dbReference>
<dbReference type="eggNOG" id="ENOG502QPVD">
    <property type="taxonomic scope" value="Eukaryota"/>
</dbReference>
<dbReference type="Pfam" id="PF07690">
    <property type="entry name" value="MFS_1"/>
    <property type="match status" value="1"/>
</dbReference>
<accession>A0A090CSI1</accession>
<sequence length="562" mass="60990">MERRRSQASNRPASRASTNSSHTARASSSSPSSRSSVIITNPDFFVCVQEYLKPLMAISALGCPITFALIVSPIADPAHLSHNGFKFSLETVRLLISVSWLFFTLTLGLSVFTYNQSFYNQLKVGGPPPPSSFYYRWADMVMNTLDVLCMGAFLMIALAAASYVPVVGWLAVGVVGCYAVAVTIYSIVMRFEPDGEDGDEESARTYPIASLGHAAWILRHYGYRATFIWGLFLYGLGALLCIPATIAHSLAGFCIFIFIIGNGLGSLETAADPYITVCGPPKHAELRINLAQAFSGIGGIVAPLLGSFVFFGFDNEEKALQNVQWVYMSIAIFVFILAGVFILAEIPEMADADMALQEEEAAKKGRVLGTEAYQVYVEEQPHAIGPVAKELPFRKQYRLFHAAFAEFCYTGAQVAVARPDTDSATAARLLAGAEGAFAVGRFAGVGIMTCVKARKVFLGFVTRCWDLTAPAITQRGNVGMSMSFVVLFFESIWFPTIVALGMRGLGRHTKRGAGIITGVFGGAVVPPLLAAVADSDGGRMGTALGMRCRWFSFWQVGRMRWR</sequence>
<keyword evidence="4" id="KW-0472">Membrane</keyword>
<dbReference type="InterPro" id="IPR050375">
    <property type="entry name" value="MFS_TsgA-like"/>
</dbReference>
<reference evidence="5 6" key="1">
    <citation type="journal article" date="2008" name="Genome Biol.">
        <title>The genome sequence of the model ascomycete fungus Podospora anserina.</title>
        <authorList>
            <person name="Espagne E."/>
            <person name="Lespinet O."/>
            <person name="Malagnac F."/>
            <person name="Da Silva C."/>
            <person name="Jaillon O."/>
            <person name="Porcel B.M."/>
            <person name="Couloux A."/>
            <person name="Aury J.-M."/>
            <person name="Segurens B."/>
            <person name="Poulain J."/>
            <person name="Anthouard V."/>
            <person name="Grossetete S."/>
            <person name="Khalili H."/>
            <person name="Coppin E."/>
            <person name="Dequard-Chablat M."/>
            <person name="Picard M."/>
            <person name="Contamine V."/>
            <person name="Arnaise S."/>
            <person name="Bourdais A."/>
            <person name="Berteaux-Lecellier V."/>
            <person name="Gautheret D."/>
            <person name="de Vries R.P."/>
            <person name="Battaglia E."/>
            <person name="Coutinho P.M."/>
            <person name="Danchin E.G.J."/>
            <person name="Henrissat B."/>
            <person name="El Khoury R."/>
            <person name="Sainsard-Chanet A."/>
            <person name="Boivin A."/>
            <person name="Pinan-Lucarre B."/>
            <person name="Sellem C.H."/>
            <person name="Debuchy R."/>
            <person name="Wincker P."/>
            <person name="Weissenbach J."/>
            <person name="Silar P."/>
        </authorList>
    </citation>
    <scope>NUCLEOTIDE SEQUENCE [LARGE SCALE GENOMIC DNA]</scope>
    <source>
        <strain evidence="6">S / ATCC MYA-4624 / DSM 980 / FGSC 10383</strain>
    </source>
</reference>